<dbReference type="PANTHER" id="PTHR10166:SF63">
    <property type="entry name" value="STRAIGHTJACKET, ISOFORM C"/>
    <property type="match status" value="1"/>
</dbReference>
<gene>
    <name evidence="19" type="ORF">KPH14_011311</name>
</gene>
<dbReference type="InterPro" id="IPR013608">
    <property type="entry name" value="VWA_N"/>
</dbReference>
<reference evidence="19" key="2">
    <citation type="journal article" date="2023" name="Commun. Biol.">
        <title>Intrasexual cuticular hydrocarbon dimorphism in a wasp sheds light on hydrocarbon biosynthesis genes in Hymenoptera.</title>
        <authorList>
            <person name="Moris V.C."/>
            <person name="Podsiadlowski L."/>
            <person name="Martin S."/>
            <person name="Oeyen J.P."/>
            <person name="Donath A."/>
            <person name="Petersen M."/>
            <person name="Wilbrandt J."/>
            <person name="Misof B."/>
            <person name="Liedtke D."/>
            <person name="Thamm M."/>
            <person name="Scheiner R."/>
            <person name="Schmitt T."/>
            <person name="Niehuis O."/>
        </authorList>
    </citation>
    <scope>NUCLEOTIDE SEQUENCE</scope>
    <source>
        <strain evidence="19">GBR_01_08_01A</strain>
    </source>
</reference>
<dbReference type="CDD" id="cd01463">
    <property type="entry name" value="vWA_VGCC_like"/>
    <property type="match status" value="1"/>
</dbReference>
<dbReference type="PROSITE" id="PS50234">
    <property type="entry name" value="VWFA"/>
    <property type="match status" value="1"/>
</dbReference>
<evidence type="ECO:0000256" key="2">
    <source>
        <dbReference type="ARBA" id="ARBA00022448"/>
    </source>
</evidence>
<dbReference type="SMART" id="SM00327">
    <property type="entry name" value="VWA"/>
    <property type="match status" value="1"/>
</dbReference>
<dbReference type="Pfam" id="PF13519">
    <property type="entry name" value="VWA_2"/>
    <property type="match status" value="1"/>
</dbReference>
<evidence type="ECO:0000256" key="8">
    <source>
        <dbReference type="ARBA" id="ARBA00022837"/>
    </source>
</evidence>
<organism evidence="19 20">
    <name type="scientific">Odynerus spinipes</name>
    <dbReference type="NCBI Taxonomy" id="1348599"/>
    <lineage>
        <taxon>Eukaryota</taxon>
        <taxon>Metazoa</taxon>
        <taxon>Ecdysozoa</taxon>
        <taxon>Arthropoda</taxon>
        <taxon>Hexapoda</taxon>
        <taxon>Insecta</taxon>
        <taxon>Pterygota</taxon>
        <taxon>Neoptera</taxon>
        <taxon>Endopterygota</taxon>
        <taxon>Hymenoptera</taxon>
        <taxon>Apocrita</taxon>
        <taxon>Aculeata</taxon>
        <taxon>Vespoidea</taxon>
        <taxon>Vespidae</taxon>
        <taxon>Eumeninae</taxon>
        <taxon>Odynerus</taxon>
    </lineage>
</organism>
<dbReference type="InterPro" id="IPR002035">
    <property type="entry name" value="VWF_A"/>
</dbReference>
<evidence type="ECO:0000256" key="5">
    <source>
        <dbReference type="ARBA" id="ARBA00022692"/>
    </source>
</evidence>
<evidence type="ECO:0000256" key="11">
    <source>
        <dbReference type="ARBA" id="ARBA00023065"/>
    </source>
</evidence>
<evidence type="ECO:0000256" key="7">
    <source>
        <dbReference type="ARBA" id="ARBA00022729"/>
    </source>
</evidence>
<keyword evidence="4" id="KW-0107">Calcium channel</keyword>
<sequence>MKSPFLSATVATLILILIEAPDPGDGISRNTVKTWAEKLGFELSQLGKYVTNVEKFHESYKHAEVKPRDGSALVHEIAKDIKAMMESKISAIRRIMDVAETSALSAPDADPPESFDFINAKNNTIDLEYSDHFGGQVNLNMSAVHVPTNVYERASEVLRAIKWSEELDKTFINNYEQDPSLSWQYFGSATGFMRQYPATNWYMETVDLFDCRTRSWYIEAATSPKDILILMDTSGSMTGMRREIARHVVNNILDTLGNNDFVNIITFSNVTKEVVPCFNDTLVQANLANVRELKRAISNLDTEKIANFSLALTTAFELLESYRTEREGARCNQAIMLITDGVPFNFKEIFEEYNWKDNPNEPLKADMPVRMFTYLIGREVADVREVQWMACANRGYYVHLCTLAEVREEVLKYIPVMARPLVLGRSDHPTIWTPVYADVTDPKITDWLWEQRESEEQRERFLQYHRNRRFFNMEEQDRRFVRKQKKSHEQNDDYQEYKLMTSVSMPVFDRRENATRIAELLGVAGTDVPIEEIQKLMMPHMLGVNGYAFIVTNNGYILIHPDLRPVFQGILKPAYNSVDMTEVELMDQDKGPREFDEGIIMLRNDVINQANGSVTLHTKYHYDDMKRVGRVRRKYDYTGISKTPFTVVVSLPQHDHSGSYRVHATEEIHRSHVRGKDVTDYFAGTNWRVHPDWMYCKYHYEGEHRFNTTELQLLHFLERTRLPGWKWIDMKQRSQPPEYSAASSGHGSHRKSYPNPYKADKNSYYCDRNLLLSLVFDAKVTEWFANPSTTREEKGKEFQQRFGVTLAFMATHSGLTRWQDFILDEEDPIPDDHFSKMYFKAIDEVWYKRAVEQHYVQPESFVFSVPIDEEGANNATLVTASRAIFIGNGKGKAPAAVVGFQFQHTALQGLFQNITFNCEGLGNCHKHCGDDFWACYLIDNNGYIIAAEDEVDAGKFFGEVRGPVMAGLVKEGIFEKIRVYDYQAVCFKSLRPPKNDASILLTPWTNIKRTISWIIGQLAWAWIKAGIWHSDYAHAYAYPNENEGMHEDYRESDVKPPVDAKDEKLFDMKVLINRTRPEACDQEVYLYLRNSSITNYNVEVDPHDECARPYVVQPVNFSNMLLIVVNTGACSDTASPPLSVVPEEVIYENNSLVCQKALTFLKRKRPESCIRTHPRESEIKDLCGSGIDKRPSDFLLLTLLTYILAREIVLRCN</sequence>
<feature type="region of interest" description="Disordered" evidence="16">
    <location>
        <begin position="736"/>
        <end position="755"/>
    </location>
</feature>
<keyword evidence="13" id="KW-1015">Disulfide bond</keyword>
<evidence type="ECO:0000313" key="20">
    <source>
        <dbReference type="Proteomes" id="UP001258017"/>
    </source>
</evidence>
<comment type="subcellular location">
    <subcellularLocation>
        <location evidence="1">Membrane</location>
        <topology evidence="1">Single-pass type I membrane protein</topology>
    </subcellularLocation>
</comment>
<dbReference type="GO" id="GO:0005245">
    <property type="term" value="F:voltage-gated calcium channel activity"/>
    <property type="evidence" value="ECO:0007669"/>
    <property type="project" value="TreeGrafter"/>
</dbReference>
<dbReference type="Gene3D" id="3.30.450.20">
    <property type="entry name" value="PAS domain"/>
    <property type="match status" value="1"/>
</dbReference>
<comment type="caution">
    <text evidence="19">The sequence shown here is derived from an EMBL/GenBank/DDBJ whole genome shotgun (WGS) entry which is preliminary data.</text>
</comment>
<evidence type="ECO:0000256" key="14">
    <source>
        <dbReference type="ARBA" id="ARBA00023180"/>
    </source>
</evidence>
<keyword evidence="8" id="KW-0106">Calcium</keyword>
<keyword evidence="10" id="KW-1133">Transmembrane helix</keyword>
<keyword evidence="5" id="KW-0812">Transmembrane</keyword>
<name>A0AAD9R9J2_9HYME</name>
<dbReference type="Gene3D" id="3.40.50.410">
    <property type="entry name" value="von Willebrand factor, type A domain"/>
    <property type="match status" value="1"/>
</dbReference>
<keyword evidence="2" id="KW-0813">Transport</keyword>
<protein>
    <recommendedName>
        <fullName evidence="18">VWFA domain-containing protein</fullName>
    </recommendedName>
</protein>
<feature type="domain" description="VWFA" evidence="18">
    <location>
        <begin position="226"/>
        <end position="421"/>
    </location>
</feature>
<feature type="signal peptide" evidence="17">
    <location>
        <begin position="1"/>
        <end position="26"/>
    </location>
</feature>
<dbReference type="SUPFAM" id="SSF53300">
    <property type="entry name" value="vWA-like"/>
    <property type="match status" value="1"/>
</dbReference>
<dbReference type="EMBL" id="JAIFRP010004413">
    <property type="protein sequence ID" value="KAK2575607.1"/>
    <property type="molecule type" value="Genomic_DNA"/>
</dbReference>
<evidence type="ECO:0000256" key="12">
    <source>
        <dbReference type="ARBA" id="ARBA00023136"/>
    </source>
</evidence>
<evidence type="ECO:0000259" key="18">
    <source>
        <dbReference type="PROSITE" id="PS50234"/>
    </source>
</evidence>
<evidence type="ECO:0000256" key="10">
    <source>
        <dbReference type="ARBA" id="ARBA00022989"/>
    </source>
</evidence>
<evidence type="ECO:0000313" key="19">
    <source>
        <dbReference type="EMBL" id="KAK2575607.1"/>
    </source>
</evidence>
<keyword evidence="15" id="KW-0407">Ion channel</keyword>
<evidence type="ECO:0000256" key="9">
    <source>
        <dbReference type="ARBA" id="ARBA00022882"/>
    </source>
</evidence>
<dbReference type="InterPro" id="IPR036465">
    <property type="entry name" value="vWFA_dom_sf"/>
</dbReference>
<dbReference type="PANTHER" id="PTHR10166">
    <property type="entry name" value="VOLTAGE-DEPENDENT CALCIUM CHANNEL SUBUNIT ALPHA-2/DELTA-RELATED"/>
    <property type="match status" value="1"/>
</dbReference>
<evidence type="ECO:0000256" key="4">
    <source>
        <dbReference type="ARBA" id="ARBA00022673"/>
    </source>
</evidence>
<dbReference type="FunFam" id="3.30.450.20:FF:000057">
    <property type="entry name" value="Voltage-dependent calcium channel subunit alpha-2/delta-4"/>
    <property type="match status" value="1"/>
</dbReference>
<evidence type="ECO:0000256" key="15">
    <source>
        <dbReference type="ARBA" id="ARBA00023303"/>
    </source>
</evidence>
<dbReference type="GO" id="GO:0046872">
    <property type="term" value="F:metal ion binding"/>
    <property type="evidence" value="ECO:0007669"/>
    <property type="project" value="UniProtKB-KW"/>
</dbReference>
<keyword evidence="20" id="KW-1185">Reference proteome</keyword>
<evidence type="ECO:0000256" key="16">
    <source>
        <dbReference type="SAM" id="MobiDB-lite"/>
    </source>
</evidence>
<dbReference type="Pfam" id="PF08473">
    <property type="entry name" value="VGCC_alpha2"/>
    <property type="match status" value="1"/>
</dbReference>
<evidence type="ECO:0000256" key="17">
    <source>
        <dbReference type="SAM" id="SignalP"/>
    </source>
</evidence>
<dbReference type="GO" id="GO:0005891">
    <property type="term" value="C:voltage-gated calcium channel complex"/>
    <property type="evidence" value="ECO:0007669"/>
    <property type="project" value="TreeGrafter"/>
</dbReference>
<accession>A0AAD9R9J2</accession>
<keyword evidence="12" id="KW-0472">Membrane</keyword>
<dbReference type="InterPro" id="IPR051173">
    <property type="entry name" value="Ca_channel_alpha-2/delta"/>
</dbReference>
<keyword evidence="7 17" id="KW-0732">Signal</keyword>
<reference evidence="19" key="1">
    <citation type="submission" date="2021-08" db="EMBL/GenBank/DDBJ databases">
        <authorList>
            <person name="Misof B."/>
            <person name="Oliver O."/>
            <person name="Podsiadlowski L."/>
            <person name="Donath A."/>
            <person name="Peters R."/>
            <person name="Mayer C."/>
            <person name="Rust J."/>
            <person name="Gunkel S."/>
            <person name="Lesny P."/>
            <person name="Martin S."/>
            <person name="Oeyen J.P."/>
            <person name="Petersen M."/>
            <person name="Panagiotis P."/>
            <person name="Wilbrandt J."/>
            <person name="Tanja T."/>
        </authorList>
    </citation>
    <scope>NUCLEOTIDE SEQUENCE</scope>
    <source>
        <strain evidence="19">GBR_01_08_01A</strain>
        <tissue evidence="19">Thorax + abdomen</tissue>
    </source>
</reference>
<evidence type="ECO:0000256" key="6">
    <source>
        <dbReference type="ARBA" id="ARBA00022723"/>
    </source>
</evidence>
<keyword evidence="3" id="KW-0109">Calcium transport</keyword>
<dbReference type="Pfam" id="PF08399">
    <property type="entry name" value="VWA_N"/>
    <property type="match status" value="1"/>
</dbReference>
<evidence type="ECO:0000256" key="13">
    <source>
        <dbReference type="ARBA" id="ARBA00023157"/>
    </source>
</evidence>
<dbReference type="CDD" id="cd18774">
    <property type="entry name" value="PDC2_HK_sensor"/>
    <property type="match status" value="1"/>
</dbReference>
<feature type="compositionally biased region" description="Polar residues" evidence="16">
    <location>
        <begin position="736"/>
        <end position="746"/>
    </location>
</feature>
<keyword evidence="14" id="KW-0325">Glycoprotein</keyword>
<keyword evidence="6" id="KW-0479">Metal-binding</keyword>
<evidence type="ECO:0000256" key="3">
    <source>
        <dbReference type="ARBA" id="ARBA00022568"/>
    </source>
</evidence>
<evidence type="ECO:0000256" key="1">
    <source>
        <dbReference type="ARBA" id="ARBA00004479"/>
    </source>
</evidence>
<dbReference type="Proteomes" id="UP001258017">
    <property type="component" value="Unassembled WGS sequence"/>
</dbReference>
<feature type="chain" id="PRO_5042201634" description="VWFA domain-containing protein" evidence="17">
    <location>
        <begin position="27"/>
        <end position="1213"/>
    </location>
</feature>
<dbReference type="FunFam" id="3.40.50.410:FF:000095">
    <property type="entry name" value="Dihydropyridine-sensitive l-type calcium channel"/>
    <property type="match status" value="1"/>
</dbReference>
<keyword evidence="9" id="KW-0851">Voltage-gated channel</keyword>
<dbReference type="InterPro" id="IPR013680">
    <property type="entry name" value="VDCC_a2/dsu"/>
</dbReference>
<proteinExistence type="predicted"/>
<dbReference type="AlphaFoldDB" id="A0AAD9R9J2"/>
<keyword evidence="11" id="KW-0406">Ion transport</keyword>